<sequence>MYLKTIVSFGTLCPEKRHIKSLNSDQKAPESLINMNEICVPVKAVKPQWIVQAHCIVSFDTIFCKAGLGSRDSGLHWNKKTAWNSTISVIEVLVYRATDKRAHA</sequence>
<reference evidence="2" key="1">
    <citation type="submission" date="2016-11" db="EMBL/GenBank/DDBJ databases">
        <authorList>
            <person name="Varghese N."/>
            <person name="Submissions S."/>
        </authorList>
    </citation>
    <scope>NUCLEOTIDE SEQUENCE [LARGE SCALE GENOMIC DNA]</scope>
    <source>
        <strain evidence="2">DSM 26899</strain>
    </source>
</reference>
<dbReference type="Proteomes" id="UP000184364">
    <property type="component" value="Unassembled WGS sequence"/>
</dbReference>
<evidence type="ECO:0000313" key="2">
    <source>
        <dbReference type="Proteomes" id="UP000184364"/>
    </source>
</evidence>
<protein>
    <submittedName>
        <fullName evidence="1">Uncharacterized protein</fullName>
    </submittedName>
</protein>
<name>A0A1M6VTF1_9FLAO</name>
<organism evidence="1 2">
    <name type="scientific">Chryseobacterium polytrichastri</name>
    <dbReference type="NCBI Taxonomy" id="1302687"/>
    <lineage>
        <taxon>Bacteria</taxon>
        <taxon>Pseudomonadati</taxon>
        <taxon>Bacteroidota</taxon>
        <taxon>Flavobacteriia</taxon>
        <taxon>Flavobacteriales</taxon>
        <taxon>Weeksellaceae</taxon>
        <taxon>Chryseobacterium group</taxon>
        <taxon>Chryseobacterium</taxon>
    </lineage>
</organism>
<dbReference type="EMBL" id="FRAV01000008">
    <property type="protein sequence ID" value="SHK84649.1"/>
    <property type="molecule type" value="Genomic_DNA"/>
</dbReference>
<dbReference type="AlphaFoldDB" id="A0A1M6VTF1"/>
<keyword evidence="2" id="KW-1185">Reference proteome</keyword>
<dbReference type="STRING" id="1302687.SAMN05444267_1008136"/>
<accession>A0A1M6VTF1</accession>
<gene>
    <name evidence="1" type="ORF">SAMN05444267_1008136</name>
</gene>
<evidence type="ECO:0000313" key="1">
    <source>
        <dbReference type="EMBL" id="SHK84649.1"/>
    </source>
</evidence>
<proteinExistence type="predicted"/>